<dbReference type="Gene3D" id="1.10.1660.10">
    <property type="match status" value="1"/>
</dbReference>
<dbReference type="InterPro" id="IPR010093">
    <property type="entry name" value="SinI_DNA-bd"/>
</dbReference>
<dbReference type="AlphaFoldDB" id="A0A975BHU7"/>
<dbReference type="GO" id="GO:0003677">
    <property type="term" value="F:DNA binding"/>
    <property type="evidence" value="ECO:0007669"/>
    <property type="project" value="InterPro"/>
</dbReference>
<sequence>MLTSEKIIREIYLLPLSEREKIAHHIVHFGIKNMPPDMPEILDLDEWQEEIAREPFNLTQASDYLGVSAATVKKWAESGRILFHKVGRTYRFDVRDLKKFKKSLKNGNP</sequence>
<organism evidence="2 3">
    <name type="scientific">Desulfonema magnum</name>
    <dbReference type="NCBI Taxonomy" id="45655"/>
    <lineage>
        <taxon>Bacteria</taxon>
        <taxon>Pseudomonadati</taxon>
        <taxon>Thermodesulfobacteriota</taxon>
        <taxon>Desulfobacteria</taxon>
        <taxon>Desulfobacterales</taxon>
        <taxon>Desulfococcaceae</taxon>
        <taxon>Desulfonema</taxon>
    </lineage>
</organism>
<evidence type="ECO:0000259" key="1">
    <source>
        <dbReference type="Pfam" id="PF12728"/>
    </source>
</evidence>
<dbReference type="InterPro" id="IPR041657">
    <property type="entry name" value="HTH_17"/>
</dbReference>
<dbReference type="Pfam" id="PF12728">
    <property type="entry name" value="HTH_17"/>
    <property type="match status" value="1"/>
</dbReference>
<protein>
    <submittedName>
        <fullName evidence="2">DNA binding domain-containing protein</fullName>
    </submittedName>
</protein>
<dbReference type="NCBIfam" id="TIGR01764">
    <property type="entry name" value="excise"/>
    <property type="match status" value="1"/>
</dbReference>
<dbReference type="SUPFAM" id="SSF46955">
    <property type="entry name" value="Putative DNA-binding domain"/>
    <property type="match status" value="1"/>
</dbReference>
<evidence type="ECO:0000313" key="2">
    <source>
        <dbReference type="EMBL" id="QTA85568.1"/>
    </source>
</evidence>
<accession>A0A975BHU7</accession>
<dbReference type="KEGG" id="dmm:dnm_015790"/>
<reference evidence="2" key="1">
    <citation type="journal article" date="2021" name="Microb. Physiol.">
        <title>Proteogenomic Insights into the Physiology of Marine, Sulfate-Reducing, Filamentous Desulfonema limicola and Desulfonema magnum.</title>
        <authorList>
            <person name="Schnaars V."/>
            <person name="Wohlbrand L."/>
            <person name="Scheve S."/>
            <person name="Hinrichs C."/>
            <person name="Reinhardt R."/>
            <person name="Rabus R."/>
        </authorList>
    </citation>
    <scope>NUCLEOTIDE SEQUENCE</scope>
    <source>
        <strain evidence="2">4be13</strain>
    </source>
</reference>
<dbReference type="Proteomes" id="UP000663722">
    <property type="component" value="Chromosome"/>
</dbReference>
<dbReference type="RefSeq" id="WP_207681571.1">
    <property type="nucleotide sequence ID" value="NZ_CP061800.1"/>
</dbReference>
<feature type="domain" description="Helix-turn-helix" evidence="1">
    <location>
        <begin position="58"/>
        <end position="103"/>
    </location>
</feature>
<dbReference type="InterPro" id="IPR009061">
    <property type="entry name" value="DNA-bd_dom_put_sf"/>
</dbReference>
<keyword evidence="3" id="KW-1185">Reference proteome</keyword>
<name>A0A975BHU7_9BACT</name>
<gene>
    <name evidence="2" type="ORF">dnm_015790</name>
</gene>
<dbReference type="EMBL" id="CP061800">
    <property type="protein sequence ID" value="QTA85568.1"/>
    <property type="molecule type" value="Genomic_DNA"/>
</dbReference>
<evidence type="ECO:0000313" key="3">
    <source>
        <dbReference type="Proteomes" id="UP000663722"/>
    </source>
</evidence>
<proteinExistence type="predicted"/>